<dbReference type="GO" id="GO:0005737">
    <property type="term" value="C:cytoplasm"/>
    <property type="evidence" value="ECO:0007669"/>
    <property type="project" value="TreeGrafter"/>
</dbReference>
<evidence type="ECO:0000256" key="6">
    <source>
        <dbReference type="ARBA" id="ARBA00022737"/>
    </source>
</evidence>
<keyword evidence="8 13" id="KW-0041">Annexin</keyword>
<comment type="subunit">
    <text evidence="4">Homodimer.</text>
</comment>
<dbReference type="InterPro" id="IPR018502">
    <property type="entry name" value="Annexin_repeat"/>
</dbReference>
<proteinExistence type="inferred from homology"/>
<keyword evidence="15" id="KW-1185">Reference proteome</keyword>
<dbReference type="PRINTS" id="PR00196">
    <property type="entry name" value="ANNEXIN"/>
</dbReference>
<evidence type="ECO:0000256" key="10">
    <source>
        <dbReference type="ARBA" id="ARBA00037210"/>
    </source>
</evidence>
<dbReference type="Proteomes" id="UP001283361">
    <property type="component" value="Unassembled WGS sequence"/>
</dbReference>
<gene>
    <name evidence="14" type="ORF">RRG08_061741</name>
</gene>
<dbReference type="FunFam" id="1.10.220.10:FF:000002">
    <property type="entry name" value="Annexin"/>
    <property type="match status" value="1"/>
</dbReference>
<dbReference type="FunFam" id="1.10.220.10:FF:000005">
    <property type="entry name" value="Annexin"/>
    <property type="match status" value="1"/>
</dbReference>
<keyword evidence="5" id="KW-0479">Metal-binding</keyword>
<evidence type="ECO:0000256" key="9">
    <source>
        <dbReference type="ARBA" id="ARBA00023302"/>
    </source>
</evidence>
<sequence length="316" mass="35295">MPGTIRFRDEFAAGDVASALRDALGGIGTDEDAVINIMGNHCLAQRLEIAEAYKVAYGKDLVEDIKSELSGDFEETVVALLTPMRTLEAKQLHDAISGAGTDETTIIEVLATKTNDEIEEIKAAYKEEYDAELEEDLCSDTSGYFRRLLVSLLTAGREPDEGVDTDRAEEDARKFFEAGEARWGTEEAEINAILCLRSRSQLEATFYEFEKMADKSIEDSIKDECGGDLQEGYLAIVESTKNMAGFFAHRIYNSVRGWGTNDSHLIRIIVSRSEIDMEEIDAAYRQQYEQSLEEVIESECSGDYKKILIAVVRMQD</sequence>
<evidence type="ECO:0000256" key="2">
    <source>
        <dbReference type="ARBA" id="ARBA00004550"/>
    </source>
</evidence>
<dbReference type="GO" id="GO:0005634">
    <property type="term" value="C:nucleus"/>
    <property type="evidence" value="ECO:0007669"/>
    <property type="project" value="TreeGrafter"/>
</dbReference>
<reference evidence="14" key="1">
    <citation type="journal article" date="2023" name="G3 (Bethesda)">
        <title>A reference genome for the long-term kleptoplast-retaining sea slug Elysia crispata morphotype clarki.</title>
        <authorList>
            <person name="Eastman K.E."/>
            <person name="Pendleton A.L."/>
            <person name="Shaikh M.A."/>
            <person name="Suttiyut T."/>
            <person name="Ogas R."/>
            <person name="Tomko P."/>
            <person name="Gavelis G."/>
            <person name="Widhalm J.R."/>
            <person name="Wisecaver J.H."/>
        </authorList>
    </citation>
    <scope>NUCLEOTIDE SEQUENCE</scope>
    <source>
        <strain evidence="14">ECLA1</strain>
    </source>
</reference>
<keyword evidence="7 13" id="KW-0106">Calcium</keyword>
<comment type="function">
    <text evidence="10">Calcium/phospholipid-binding protein which promotes membrane fusion and is involved in exocytosis.</text>
</comment>
<dbReference type="Pfam" id="PF00191">
    <property type="entry name" value="Annexin"/>
    <property type="match status" value="4"/>
</dbReference>
<comment type="caution">
    <text evidence="14">The sequence shown here is derived from an EMBL/GenBank/DDBJ whole genome shotgun (WGS) entry which is preliminary data.</text>
</comment>
<evidence type="ECO:0000256" key="3">
    <source>
        <dbReference type="ARBA" id="ARBA00007831"/>
    </source>
</evidence>
<dbReference type="GO" id="GO:0043657">
    <property type="term" value="C:host cell"/>
    <property type="evidence" value="ECO:0007669"/>
    <property type="project" value="UniProtKB-SubCell"/>
</dbReference>
<dbReference type="SUPFAM" id="SSF47874">
    <property type="entry name" value="Annexin"/>
    <property type="match status" value="1"/>
</dbReference>
<dbReference type="FunFam" id="1.10.220.10:FF:000001">
    <property type="entry name" value="Annexin"/>
    <property type="match status" value="1"/>
</dbReference>
<accession>A0AAE1A8E2</accession>
<dbReference type="GO" id="GO:0012506">
    <property type="term" value="C:vesicle membrane"/>
    <property type="evidence" value="ECO:0007669"/>
    <property type="project" value="TreeGrafter"/>
</dbReference>
<dbReference type="PROSITE" id="PS51897">
    <property type="entry name" value="ANNEXIN_2"/>
    <property type="match status" value="4"/>
</dbReference>
<dbReference type="FunFam" id="1.10.220.10:FF:000010">
    <property type="entry name" value="Annexin"/>
    <property type="match status" value="1"/>
</dbReference>
<dbReference type="SMART" id="SM00335">
    <property type="entry name" value="ANX"/>
    <property type="match status" value="4"/>
</dbReference>
<dbReference type="InterPro" id="IPR037104">
    <property type="entry name" value="Annexin_sf"/>
</dbReference>
<keyword evidence="6 13" id="KW-0677">Repeat</keyword>
<name>A0AAE1A8E2_9GAST</name>
<dbReference type="InterPro" id="IPR018252">
    <property type="entry name" value="Annexin_repeat_CS"/>
</dbReference>
<dbReference type="GO" id="GO:0005544">
    <property type="term" value="F:calcium-dependent phospholipid binding"/>
    <property type="evidence" value="ECO:0007669"/>
    <property type="project" value="UniProtKB-KW"/>
</dbReference>
<evidence type="ECO:0000313" key="15">
    <source>
        <dbReference type="Proteomes" id="UP001283361"/>
    </source>
</evidence>
<comment type="function">
    <text evidence="11">Involved in reproduction of the worm. Involved in host-parasite interaction. Delivered into the host cell by means of parasite exosomes. Binds to acidic phospholipid membranes in a calcium-dependent manner in vitro. Causes aggregation of liposomes in the presence of calcium, but not in its absence. Likely to promote membrane fusion. May provide structural integrity within the tegument.</text>
</comment>
<comment type="domain">
    <text evidence="13">A pair of annexin repeats may form one binding site for calcium and phospholipid.</text>
</comment>
<evidence type="ECO:0000313" key="14">
    <source>
        <dbReference type="EMBL" id="KAK3782511.1"/>
    </source>
</evidence>
<dbReference type="AlphaFoldDB" id="A0AAE1A8E2"/>
<evidence type="ECO:0000256" key="12">
    <source>
        <dbReference type="ARBA" id="ARBA00060393"/>
    </source>
</evidence>
<comment type="subcellular location">
    <subcellularLocation>
        <location evidence="1">Host cell</location>
    </subcellularLocation>
    <subcellularLocation>
        <location evidence="2">Secreted</location>
        <location evidence="2">Extracellular exosome</location>
    </subcellularLocation>
    <subcellularLocation>
        <location evidence="12">Tegument</location>
    </subcellularLocation>
</comment>
<dbReference type="GO" id="GO:0005509">
    <property type="term" value="F:calcium ion binding"/>
    <property type="evidence" value="ECO:0007669"/>
    <property type="project" value="InterPro"/>
</dbReference>
<dbReference type="GO" id="GO:0001786">
    <property type="term" value="F:phosphatidylserine binding"/>
    <property type="evidence" value="ECO:0007669"/>
    <property type="project" value="TreeGrafter"/>
</dbReference>
<evidence type="ECO:0000256" key="11">
    <source>
        <dbReference type="ARBA" id="ARBA00059330"/>
    </source>
</evidence>
<dbReference type="Gene3D" id="1.10.220.10">
    <property type="entry name" value="Annexin"/>
    <property type="match status" value="4"/>
</dbReference>
<organism evidence="14 15">
    <name type="scientific">Elysia crispata</name>
    <name type="common">lettuce slug</name>
    <dbReference type="NCBI Taxonomy" id="231223"/>
    <lineage>
        <taxon>Eukaryota</taxon>
        <taxon>Metazoa</taxon>
        <taxon>Spiralia</taxon>
        <taxon>Lophotrochozoa</taxon>
        <taxon>Mollusca</taxon>
        <taxon>Gastropoda</taxon>
        <taxon>Heterobranchia</taxon>
        <taxon>Euthyneura</taxon>
        <taxon>Panpulmonata</taxon>
        <taxon>Sacoglossa</taxon>
        <taxon>Placobranchoidea</taxon>
        <taxon>Plakobranchidae</taxon>
        <taxon>Elysia</taxon>
    </lineage>
</organism>
<evidence type="ECO:0000256" key="5">
    <source>
        <dbReference type="ARBA" id="ARBA00022723"/>
    </source>
</evidence>
<dbReference type="GO" id="GO:0005886">
    <property type="term" value="C:plasma membrane"/>
    <property type="evidence" value="ECO:0007669"/>
    <property type="project" value="TreeGrafter"/>
</dbReference>
<dbReference type="InterPro" id="IPR001464">
    <property type="entry name" value="Annexin"/>
</dbReference>
<protein>
    <recommendedName>
        <fullName evidence="13">Annexin</fullName>
    </recommendedName>
</protein>
<dbReference type="PANTHER" id="PTHR10502:SF239">
    <property type="entry name" value="ANNEXIN A7"/>
    <property type="match status" value="1"/>
</dbReference>
<dbReference type="EMBL" id="JAWDGP010002498">
    <property type="protein sequence ID" value="KAK3782511.1"/>
    <property type="molecule type" value="Genomic_DNA"/>
</dbReference>
<dbReference type="PROSITE" id="PS00223">
    <property type="entry name" value="ANNEXIN_1"/>
    <property type="match status" value="1"/>
</dbReference>
<keyword evidence="9 13" id="KW-0111">Calcium/phospholipid-binding</keyword>
<evidence type="ECO:0000256" key="1">
    <source>
        <dbReference type="ARBA" id="ARBA00004340"/>
    </source>
</evidence>
<evidence type="ECO:0000256" key="7">
    <source>
        <dbReference type="ARBA" id="ARBA00022837"/>
    </source>
</evidence>
<evidence type="ECO:0000256" key="4">
    <source>
        <dbReference type="ARBA" id="ARBA00011738"/>
    </source>
</evidence>
<comment type="similarity">
    <text evidence="3 13">Belongs to the annexin family.</text>
</comment>
<dbReference type="GO" id="GO:0005576">
    <property type="term" value="C:extracellular region"/>
    <property type="evidence" value="ECO:0007669"/>
    <property type="project" value="UniProtKB-SubCell"/>
</dbReference>
<dbReference type="PANTHER" id="PTHR10502">
    <property type="entry name" value="ANNEXIN"/>
    <property type="match status" value="1"/>
</dbReference>
<evidence type="ECO:0000256" key="8">
    <source>
        <dbReference type="ARBA" id="ARBA00023216"/>
    </source>
</evidence>
<evidence type="ECO:0000256" key="13">
    <source>
        <dbReference type="RuleBase" id="RU003540"/>
    </source>
</evidence>